<dbReference type="Proteomes" id="UP001178461">
    <property type="component" value="Chromosome 8"/>
</dbReference>
<sequence length="60" mass="6797">MGRSEPETTSPNSVWLALVIARVLKSCYPDFFPDLQEPAKLNISRELLMTIHRSLLAINL</sequence>
<evidence type="ECO:0000313" key="1">
    <source>
        <dbReference type="EMBL" id="CAI5781419.1"/>
    </source>
</evidence>
<evidence type="ECO:0000313" key="2">
    <source>
        <dbReference type="Proteomes" id="UP001178461"/>
    </source>
</evidence>
<organism evidence="1 2">
    <name type="scientific">Podarcis lilfordi</name>
    <name type="common">Lilford's wall lizard</name>
    <dbReference type="NCBI Taxonomy" id="74358"/>
    <lineage>
        <taxon>Eukaryota</taxon>
        <taxon>Metazoa</taxon>
        <taxon>Chordata</taxon>
        <taxon>Craniata</taxon>
        <taxon>Vertebrata</taxon>
        <taxon>Euteleostomi</taxon>
        <taxon>Lepidosauria</taxon>
        <taxon>Squamata</taxon>
        <taxon>Bifurcata</taxon>
        <taxon>Unidentata</taxon>
        <taxon>Episquamata</taxon>
        <taxon>Laterata</taxon>
        <taxon>Lacertibaenia</taxon>
        <taxon>Lacertidae</taxon>
        <taxon>Podarcis</taxon>
    </lineage>
</organism>
<keyword evidence="2" id="KW-1185">Reference proteome</keyword>
<proteinExistence type="predicted"/>
<dbReference type="AlphaFoldDB" id="A0AA35PAT7"/>
<reference evidence="1" key="1">
    <citation type="submission" date="2022-12" db="EMBL/GenBank/DDBJ databases">
        <authorList>
            <person name="Alioto T."/>
            <person name="Alioto T."/>
            <person name="Gomez Garrido J."/>
        </authorList>
    </citation>
    <scope>NUCLEOTIDE SEQUENCE</scope>
</reference>
<dbReference type="EMBL" id="OX395133">
    <property type="protein sequence ID" value="CAI5781419.1"/>
    <property type="molecule type" value="Genomic_DNA"/>
</dbReference>
<gene>
    <name evidence="1" type="ORF">PODLI_1B012664</name>
</gene>
<protein>
    <submittedName>
        <fullName evidence="1">Uncharacterized protein</fullName>
    </submittedName>
</protein>
<accession>A0AA35PAT7</accession>
<name>A0AA35PAT7_9SAUR</name>